<name>A0A165NNU9_EXIGL</name>
<evidence type="ECO:0000256" key="3">
    <source>
        <dbReference type="ARBA" id="ARBA00010617"/>
    </source>
</evidence>
<dbReference type="GO" id="GO:0016705">
    <property type="term" value="F:oxidoreductase activity, acting on paired donors, with incorporation or reduction of molecular oxygen"/>
    <property type="evidence" value="ECO:0007669"/>
    <property type="project" value="InterPro"/>
</dbReference>
<dbReference type="PANTHER" id="PTHR24305">
    <property type="entry name" value="CYTOCHROME P450"/>
    <property type="match status" value="1"/>
</dbReference>
<evidence type="ECO:0000256" key="5">
    <source>
        <dbReference type="ARBA" id="ARBA00022723"/>
    </source>
</evidence>
<dbReference type="OrthoDB" id="3203564at2759"/>
<dbReference type="InterPro" id="IPR036396">
    <property type="entry name" value="Cyt_P450_sf"/>
</dbReference>
<dbReference type="GO" id="GO:0020037">
    <property type="term" value="F:heme binding"/>
    <property type="evidence" value="ECO:0007669"/>
    <property type="project" value="InterPro"/>
</dbReference>
<sequence>MNRLPELALVAGLVSWYIYHRRSRAKALWGDAPYVPGPPRTSFFAGNLYDIASTLNGQALIDYTRAFGGVVRLYGTPVSTTDTLMVSDPAAMARILQASNKAWDQPPGQRTLSIGVFGLSLASVGEEGHTRQRRGLQPAFNPTPVKALMPEIDEVAQRCVQVIDRDIGPDGKAIEMDAMGTFKRWAIDSFATALFSTPLSTLEDPSHPLVHAFTNLLEDAFAPPNAFGFFVQTLVLEKLPHSVLEWLSKRDPSKVAAIGETISNAASFQTMVDHSIAERDEDSLRDDSLGQLLKKIASPDSKYSMSADELFGNVRLLLFAGHDTSATTMANICRLMAENPAWQARLSEELRAHAASSGSDLTASDLDALPCLNATIQESLRLLPIVAGIAREALTNDVLPLSTPIKTNDGRTINSLTVGKGQHVLLNLIAFNRDPNIWGPDADEFNPARWLEESSMAVPYVKSPGIYKGSMSFGAGVRACLGFRFALLELQVMVYQFFRHFKVKPVEGVEIFTVNRAVSLPRVKGRFKTGGELPVLVERV</sequence>
<protein>
    <submittedName>
        <fullName evidence="11">Cytochrome P450</fullName>
    </submittedName>
</protein>
<gene>
    <name evidence="11" type="ORF">EXIGLDRAFT_830418</name>
</gene>
<evidence type="ECO:0000256" key="4">
    <source>
        <dbReference type="ARBA" id="ARBA00022617"/>
    </source>
</evidence>
<dbReference type="SUPFAM" id="SSF48264">
    <property type="entry name" value="Cytochrome P450"/>
    <property type="match status" value="1"/>
</dbReference>
<evidence type="ECO:0000256" key="2">
    <source>
        <dbReference type="ARBA" id="ARBA00005179"/>
    </source>
</evidence>
<evidence type="ECO:0000256" key="7">
    <source>
        <dbReference type="ARBA" id="ARBA00023004"/>
    </source>
</evidence>
<keyword evidence="5 9" id="KW-0479">Metal-binding</keyword>
<keyword evidence="12" id="KW-1185">Reference proteome</keyword>
<dbReference type="PANTHER" id="PTHR24305:SF166">
    <property type="entry name" value="CYTOCHROME P450 12A4, MITOCHONDRIAL-RELATED"/>
    <property type="match status" value="1"/>
</dbReference>
<feature type="binding site" description="axial binding residue" evidence="9">
    <location>
        <position position="480"/>
    </location>
    <ligand>
        <name>heme</name>
        <dbReference type="ChEBI" id="CHEBI:30413"/>
    </ligand>
    <ligandPart>
        <name>Fe</name>
        <dbReference type="ChEBI" id="CHEBI:18248"/>
    </ligandPart>
</feature>
<dbReference type="GO" id="GO:0004497">
    <property type="term" value="F:monooxygenase activity"/>
    <property type="evidence" value="ECO:0007669"/>
    <property type="project" value="UniProtKB-KW"/>
</dbReference>
<dbReference type="PRINTS" id="PR00385">
    <property type="entry name" value="P450"/>
</dbReference>
<dbReference type="InterPro" id="IPR017972">
    <property type="entry name" value="Cyt_P450_CS"/>
</dbReference>
<reference evidence="11 12" key="1">
    <citation type="journal article" date="2016" name="Mol. Biol. Evol.">
        <title>Comparative Genomics of Early-Diverging Mushroom-Forming Fungi Provides Insights into the Origins of Lignocellulose Decay Capabilities.</title>
        <authorList>
            <person name="Nagy L.G."/>
            <person name="Riley R."/>
            <person name="Tritt A."/>
            <person name="Adam C."/>
            <person name="Daum C."/>
            <person name="Floudas D."/>
            <person name="Sun H."/>
            <person name="Yadav J.S."/>
            <person name="Pangilinan J."/>
            <person name="Larsson K.H."/>
            <person name="Matsuura K."/>
            <person name="Barry K."/>
            <person name="Labutti K."/>
            <person name="Kuo R."/>
            <person name="Ohm R.A."/>
            <person name="Bhattacharya S.S."/>
            <person name="Shirouzu T."/>
            <person name="Yoshinaga Y."/>
            <person name="Martin F.M."/>
            <person name="Grigoriev I.V."/>
            <person name="Hibbett D.S."/>
        </authorList>
    </citation>
    <scope>NUCLEOTIDE SEQUENCE [LARGE SCALE GENOMIC DNA]</scope>
    <source>
        <strain evidence="11 12">HHB12029</strain>
    </source>
</reference>
<evidence type="ECO:0000256" key="8">
    <source>
        <dbReference type="ARBA" id="ARBA00023033"/>
    </source>
</evidence>
<evidence type="ECO:0000256" key="9">
    <source>
        <dbReference type="PIRSR" id="PIRSR602403-1"/>
    </source>
</evidence>
<dbReference type="Proteomes" id="UP000077266">
    <property type="component" value="Unassembled WGS sequence"/>
</dbReference>
<comment type="similarity">
    <text evidence="3 10">Belongs to the cytochrome P450 family.</text>
</comment>
<dbReference type="GO" id="GO:0005506">
    <property type="term" value="F:iron ion binding"/>
    <property type="evidence" value="ECO:0007669"/>
    <property type="project" value="InterPro"/>
</dbReference>
<evidence type="ECO:0000313" key="12">
    <source>
        <dbReference type="Proteomes" id="UP000077266"/>
    </source>
</evidence>
<accession>A0A165NNU9</accession>
<comment type="pathway">
    <text evidence="2">Secondary metabolite biosynthesis.</text>
</comment>
<comment type="cofactor">
    <cofactor evidence="1 9">
        <name>heme</name>
        <dbReference type="ChEBI" id="CHEBI:30413"/>
    </cofactor>
</comment>
<evidence type="ECO:0000256" key="10">
    <source>
        <dbReference type="RuleBase" id="RU000461"/>
    </source>
</evidence>
<dbReference type="PRINTS" id="PR00465">
    <property type="entry name" value="EP450IV"/>
</dbReference>
<dbReference type="InParanoid" id="A0A165NNU9"/>
<dbReference type="EMBL" id="KV425897">
    <property type="protein sequence ID" value="KZW01006.1"/>
    <property type="molecule type" value="Genomic_DNA"/>
</dbReference>
<evidence type="ECO:0000256" key="6">
    <source>
        <dbReference type="ARBA" id="ARBA00023002"/>
    </source>
</evidence>
<organism evidence="11 12">
    <name type="scientific">Exidia glandulosa HHB12029</name>
    <dbReference type="NCBI Taxonomy" id="1314781"/>
    <lineage>
        <taxon>Eukaryota</taxon>
        <taxon>Fungi</taxon>
        <taxon>Dikarya</taxon>
        <taxon>Basidiomycota</taxon>
        <taxon>Agaricomycotina</taxon>
        <taxon>Agaricomycetes</taxon>
        <taxon>Auriculariales</taxon>
        <taxon>Exidiaceae</taxon>
        <taxon>Exidia</taxon>
    </lineage>
</organism>
<dbReference type="InterPro" id="IPR002403">
    <property type="entry name" value="Cyt_P450_E_grp-IV"/>
</dbReference>
<evidence type="ECO:0000256" key="1">
    <source>
        <dbReference type="ARBA" id="ARBA00001971"/>
    </source>
</evidence>
<keyword evidence="7 9" id="KW-0408">Iron</keyword>
<dbReference type="InterPro" id="IPR050121">
    <property type="entry name" value="Cytochrome_P450_monoxygenase"/>
</dbReference>
<dbReference type="Pfam" id="PF00067">
    <property type="entry name" value="p450"/>
    <property type="match status" value="1"/>
</dbReference>
<proteinExistence type="inferred from homology"/>
<keyword evidence="4 9" id="KW-0349">Heme</keyword>
<dbReference type="Gene3D" id="1.10.630.10">
    <property type="entry name" value="Cytochrome P450"/>
    <property type="match status" value="1"/>
</dbReference>
<dbReference type="STRING" id="1314781.A0A165NNU9"/>
<dbReference type="PROSITE" id="PS00086">
    <property type="entry name" value="CYTOCHROME_P450"/>
    <property type="match status" value="1"/>
</dbReference>
<keyword evidence="8 10" id="KW-0503">Monooxygenase</keyword>
<dbReference type="InterPro" id="IPR001128">
    <property type="entry name" value="Cyt_P450"/>
</dbReference>
<evidence type="ECO:0000313" key="11">
    <source>
        <dbReference type="EMBL" id="KZW01006.1"/>
    </source>
</evidence>
<keyword evidence="6 10" id="KW-0560">Oxidoreductase</keyword>
<dbReference type="AlphaFoldDB" id="A0A165NNU9"/>